<dbReference type="AlphaFoldDB" id="A0A1T4L809"/>
<dbReference type="Proteomes" id="UP000189857">
    <property type="component" value="Unassembled WGS sequence"/>
</dbReference>
<dbReference type="RefSeq" id="WP_026522801.1">
    <property type="nucleotide sequence ID" value="NZ_FMTO01000005.1"/>
</dbReference>
<proteinExistence type="predicted"/>
<dbReference type="EMBL" id="FUXA01000005">
    <property type="protein sequence ID" value="SJZ50855.1"/>
    <property type="molecule type" value="Genomic_DNA"/>
</dbReference>
<accession>A0A1T4L809</accession>
<evidence type="ECO:0000256" key="1">
    <source>
        <dbReference type="SAM" id="Phobius"/>
    </source>
</evidence>
<organism evidence="2 3">
    <name type="scientific">Eubacterium ruminantium</name>
    <dbReference type="NCBI Taxonomy" id="42322"/>
    <lineage>
        <taxon>Bacteria</taxon>
        <taxon>Bacillati</taxon>
        <taxon>Bacillota</taxon>
        <taxon>Clostridia</taxon>
        <taxon>Eubacteriales</taxon>
        <taxon>Eubacteriaceae</taxon>
        <taxon>Eubacterium</taxon>
    </lineage>
</organism>
<feature type="transmembrane region" description="Helical" evidence="1">
    <location>
        <begin position="6"/>
        <end position="26"/>
    </location>
</feature>
<reference evidence="2 3" key="1">
    <citation type="submission" date="2017-02" db="EMBL/GenBank/DDBJ databases">
        <authorList>
            <person name="Peterson S.W."/>
        </authorList>
    </citation>
    <scope>NUCLEOTIDE SEQUENCE [LARGE SCALE GENOMIC DNA]</scope>
    <source>
        <strain evidence="2 3">ATCC 17233</strain>
    </source>
</reference>
<name>A0A1T4L809_9FIRM</name>
<gene>
    <name evidence="2" type="ORF">SAMN02745110_00723</name>
</gene>
<feature type="transmembrane region" description="Helical" evidence="1">
    <location>
        <begin position="83"/>
        <end position="102"/>
    </location>
</feature>
<evidence type="ECO:0000313" key="3">
    <source>
        <dbReference type="Proteomes" id="UP000189857"/>
    </source>
</evidence>
<evidence type="ECO:0008006" key="4">
    <source>
        <dbReference type="Google" id="ProtNLM"/>
    </source>
</evidence>
<keyword evidence="1" id="KW-1133">Transmembrane helix</keyword>
<feature type="transmembrane region" description="Helical" evidence="1">
    <location>
        <begin position="57"/>
        <end position="77"/>
    </location>
</feature>
<sequence>MAGTIISGVIFCIVAMIMLGIGVSQLKSKEPVGFYTGEKPPKVDQLSDVNSWNKKHGVMWIIYGICIIGSWICSAFIGGDSIYSVIPLCIGTIIPILIMVFLHHKWVKRYFIQ</sequence>
<protein>
    <recommendedName>
        <fullName evidence="4">SdpI/YhfL protein family protein</fullName>
    </recommendedName>
</protein>
<keyword evidence="1" id="KW-0812">Transmembrane</keyword>
<evidence type="ECO:0000313" key="2">
    <source>
        <dbReference type="EMBL" id="SJZ50855.1"/>
    </source>
</evidence>
<dbReference type="OrthoDB" id="2052696at2"/>
<keyword evidence="3" id="KW-1185">Reference proteome</keyword>
<keyword evidence="1" id="KW-0472">Membrane</keyword>